<evidence type="ECO:0000313" key="1">
    <source>
        <dbReference type="EMBL" id="CAG8611989.1"/>
    </source>
</evidence>
<reference evidence="1" key="1">
    <citation type="submission" date="2021-06" db="EMBL/GenBank/DDBJ databases">
        <authorList>
            <person name="Kallberg Y."/>
            <person name="Tangrot J."/>
            <person name="Rosling A."/>
        </authorList>
    </citation>
    <scope>NUCLEOTIDE SEQUENCE</scope>
    <source>
        <strain evidence="1">IA702</strain>
    </source>
</reference>
<gene>
    <name evidence="1" type="ORF">POCULU_LOCUS7993</name>
</gene>
<organism evidence="1 2">
    <name type="scientific">Paraglomus occultum</name>
    <dbReference type="NCBI Taxonomy" id="144539"/>
    <lineage>
        <taxon>Eukaryota</taxon>
        <taxon>Fungi</taxon>
        <taxon>Fungi incertae sedis</taxon>
        <taxon>Mucoromycota</taxon>
        <taxon>Glomeromycotina</taxon>
        <taxon>Glomeromycetes</taxon>
        <taxon>Paraglomerales</taxon>
        <taxon>Paraglomeraceae</taxon>
        <taxon>Paraglomus</taxon>
    </lineage>
</organism>
<sequence>MNAYIDIEEYLQNIEKNVEEYCYGFSEEEHVNNRVLNNHDDMDIDWSEEFGSVSEPLSMIQDEQEIEEVSMPNATTACVIIDTIQGEIRRCNGTAELRPLKQLAETWEIDNNAVEEAKNKSHRLGLLISRLTDNREITRNDLTREWPEWPYTVYAPNKEMSNIITGVDISPDEAKPRVSAGRRKRNIAYYTYAKLVEMKKTKSKGIRQKAISKSVERSSEQTRRPTTEIEKAILAPLLEIDDNELLETKIQEVLLQLPTWTRGGAKQYVRNNSRQKKTGQQS</sequence>
<evidence type="ECO:0000313" key="2">
    <source>
        <dbReference type="Proteomes" id="UP000789572"/>
    </source>
</evidence>
<dbReference type="OrthoDB" id="2414858at2759"/>
<accession>A0A9N9CTX8</accession>
<keyword evidence="2" id="KW-1185">Reference proteome</keyword>
<dbReference type="AlphaFoldDB" id="A0A9N9CTX8"/>
<protein>
    <submittedName>
        <fullName evidence="1">806_t:CDS:1</fullName>
    </submittedName>
</protein>
<proteinExistence type="predicted"/>
<comment type="caution">
    <text evidence="1">The sequence shown here is derived from an EMBL/GenBank/DDBJ whole genome shotgun (WGS) entry which is preliminary data.</text>
</comment>
<dbReference type="Proteomes" id="UP000789572">
    <property type="component" value="Unassembled WGS sequence"/>
</dbReference>
<dbReference type="EMBL" id="CAJVPJ010002060">
    <property type="protein sequence ID" value="CAG8611989.1"/>
    <property type="molecule type" value="Genomic_DNA"/>
</dbReference>
<name>A0A9N9CTX8_9GLOM</name>